<dbReference type="EMBL" id="UZAK01050559">
    <property type="protein sequence ID" value="VDP80054.1"/>
    <property type="molecule type" value="Genomic_DNA"/>
</dbReference>
<reference evidence="4" key="1">
    <citation type="submission" date="2016-06" db="UniProtKB">
        <authorList>
            <consortium name="WormBaseParasite"/>
        </authorList>
    </citation>
    <scope>IDENTIFICATION</scope>
</reference>
<dbReference type="Proteomes" id="UP000279833">
    <property type="component" value="Unassembled WGS sequence"/>
</dbReference>
<dbReference type="AlphaFoldDB" id="A0A183L5X9"/>
<sequence length="50" mass="5568">MYVELDKVNISLSFNYSLTISDGGCTKTISLRPPTEEEKDSKRGRRSGTS</sequence>
<keyword evidence="3" id="KW-1185">Reference proteome</keyword>
<reference evidence="2 3" key="2">
    <citation type="submission" date="2018-11" db="EMBL/GenBank/DDBJ databases">
        <authorList>
            <consortium name="Pathogen Informatics"/>
        </authorList>
    </citation>
    <scope>NUCLEOTIDE SEQUENCE [LARGE SCALE GENOMIC DNA]</scope>
    <source>
        <strain evidence="2">Dakar</strain>
        <strain evidence="3">Dakar, Senegal</strain>
    </source>
</reference>
<evidence type="ECO:0000313" key="2">
    <source>
        <dbReference type="EMBL" id="VDP80054.1"/>
    </source>
</evidence>
<evidence type="ECO:0000313" key="3">
    <source>
        <dbReference type="Proteomes" id="UP000279833"/>
    </source>
</evidence>
<organism evidence="4">
    <name type="scientific">Schistosoma curassoni</name>
    <dbReference type="NCBI Taxonomy" id="6186"/>
    <lineage>
        <taxon>Eukaryota</taxon>
        <taxon>Metazoa</taxon>
        <taxon>Spiralia</taxon>
        <taxon>Lophotrochozoa</taxon>
        <taxon>Platyhelminthes</taxon>
        <taxon>Trematoda</taxon>
        <taxon>Digenea</taxon>
        <taxon>Strigeidida</taxon>
        <taxon>Schistosomatoidea</taxon>
        <taxon>Schistosomatidae</taxon>
        <taxon>Schistosoma</taxon>
    </lineage>
</organism>
<evidence type="ECO:0000313" key="4">
    <source>
        <dbReference type="WBParaSite" id="SCUD_0002275001-mRNA-1"/>
    </source>
</evidence>
<dbReference type="WBParaSite" id="SCUD_0002275001-mRNA-1">
    <property type="protein sequence ID" value="SCUD_0002275001-mRNA-1"/>
    <property type="gene ID" value="SCUD_0002275001"/>
</dbReference>
<proteinExistence type="predicted"/>
<accession>A0A183L5X9</accession>
<feature type="region of interest" description="Disordered" evidence="1">
    <location>
        <begin position="25"/>
        <end position="50"/>
    </location>
</feature>
<evidence type="ECO:0000256" key="1">
    <source>
        <dbReference type="SAM" id="MobiDB-lite"/>
    </source>
</evidence>
<gene>
    <name evidence="2" type="ORF">SCUD_LOCUS22747</name>
</gene>
<protein>
    <submittedName>
        <fullName evidence="2 4">Uncharacterized protein</fullName>
    </submittedName>
</protein>
<name>A0A183L5X9_9TREM</name>